<dbReference type="EMBL" id="BPLQ01001402">
    <property type="protein sequence ID" value="GIX81515.1"/>
    <property type="molecule type" value="Genomic_DNA"/>
</dbReference>
<name>A0AAV4NCH9_9ARAC</name>
<evidence type="ECO:0000256" key="1">
    <source>
        <dbReference type="SAM" id="Phobius"/>
    </source>
</evidence>
<comment type="caution">
    <text evidence="2">The sequence shown here is derived from an EMBL/GenBank/DDBJ whole genome shotgun (WGS) entry which is preliminary data.</text>
</comment>
<evidence type="ECO:0000313" key="2">
    <source>
        <dbReference type="EMBL" id="GIX81515.1"/>
    </source>
</evidence>
<sequence>MIHRYAEEYRRWETAKHSPRQLHRGSRTVNISRITCCCFKCYMLVFFVISNTATQVFITYSMKLFYKLG</sequence>
<dbReference type="Proteomes" id="UP001054837">
    <property type="component" value="Unassembled WGS sequence"/>
</dbReference>
<gene>
    <name evidence="2" type="ORF">CDAR_224821</name>
</gene>
<keyword evidence="1" id="KW-0812">Transmembrane</keyword>
<keyword evidence="3" id="KW-1185">Reference proteome</keyword>
<dbReference type="AlphaFoldDB" id="A0AAV4NCH9"/>
<evidence type="ECO:0000313" key="3">
    <source>
        <dbReference type="Proteomes" id="UP001054837"/>
    </source>
</evidence>
<accession>A0AAV4NCH9</accession>
<organism evidence="2 3">
    <name type="scientific">Caerostris darwini</name>
    <dbReference type="NCBI Taxonomy" id="1538125"/>
    <lineage>
        <taxon>Eukaryota</taxon>
        <taxon>Metazoa</taxon>
        <taxon>Ecdysozoa</taxon>
        <taxon>Arthropoda</taxon>
        <taxon>Chelicerata</taxon>
        <taxon>Arachnida</taxon>
        <taxon>Araneae</taxon>
        <taxon>Araneomorphae</taxon>
        <taxon>Entelegynae</taxon>
        <taxon>Araneoidea</taxon>
        <taxon>Araneidae</taxon>
        <taxon>Caerostris</taxon>
    </lineage>
</organism>
<feature type="transmembrane region" description="Helical" evidence="1">
    <location>
        <begin position="41"/>
        <end position="62"/>
    </location>
</feature>
<reference evidence="2 3" key="1">
    <citation type="submission" date="2021-06" db="EMBL/GenBank/DDBJ databases">
        <title>Caerostris darwini draft genome.</title>
        <authorList>
            <person name="Kono N."/>
            <person name="Arakawa K."/>
        </authorList>
    </citation>
    <scope>NUCLEOTIDE SEQUENCE [LARGE SCALE GENOMIC DNA]</scope>
</reference>
<keyword evidence="1" id="KW-0472">Membrane</keyword>
<proteinExistence type="predicted"/>
<protein>
    <submittedName>
        <fullName evidence="2">Uncharacterized protein</fullName>
    </submittedName>
</protein>
<keyword evidence="1" id="KW-1133">Transmembrane helix</keyword>